<evidence type="ECO:0000256" key="3">
    <source>
        <dbReference type="ARBA" id="ARBA00022989"/>
    </source>
</evidence>
<dbReference type="PANTHER" id="PTHR33507">
    <property type="entry name" value="INNER MEMBRANE PROTEIN YBBJ"/>
    <property type="match status" value="1"/>
</dbReference>
<feature type="region of interest" description="Disordered" evidence="5">
    <location>
        <begin position="465"/>
        <end position="484"/>
    </location>
</feature>
<feature type="domain" description="NfeD-like C-terminal" evidence="7">
    <location>
        <begin position="425"/>
        <end position="464"/>
    </location>
</feature>
<dbReference type="InterPro" id="IPR012340">
    <property type="entry name" value="NA-bd_OB-fold"/>
</dbReference>
<dbReference type="Pfam" id="PF25145">
    <property type="entry name" value="NfeD1b_N"/>
    <property type="match status" value="1"/>
</dbReference>
<evidence type="ECO:0000256" key="1">
    <source>
        <dbReference type="ARBA" id="ARBA00004141"/>
    </source>
</evidence>
<dbReference type="InterPro" id="IPR056738">
    <property type="entry name" value="NfeD1b_N"/>
</dbReference>
<dbReference type="SUPFAM" id="SSF141322">
    <property type="entry name" value="NfeD domain-like"/>
    <property type="match status" value="1"/>
</dbReference>
<dbReference type="GO" id="GO:0016020">
    <property type="term" value="C:membrane"/>
    <property type="evidence" value="ECO:0007669"/>
    <property type="project" value="UniProtKB-SubCell"/>
</dbReference>
<dbReference type="Gene3D" id="2.40.50.140">
    <property type="entry name" value="Nucleic acid-binding proteins"/>
    <property type="match status" value="1"/>
</dbReference>
<feature type="transmembrane region" description="Helical" evidence="6">
    <location>
        <begin position="266"/>
        <end position="288"/>
    </location>
</feature>
<dbReference type="InterPro" id="IPR002810">
    <property type="entry name" value="NfeD-like_C"/>
</dbReference>
<feature type="transmembrane region" description="Helical" evidence="6">
    <location>
        <begin position="343"/>
        <end position="362"/>
    </location>
</feature>
<dbReference type="InterPro" id="IPR052165">
    <property type="entry name" value="Membrane_assoc_protease"/>
</dbReference>
<evidence type="ECO:0000259" key="9">
    <source>
        <dbReference type="Pfam" id="PF25145"/>
    </source>
</evidence>
<evidence type="ECO:0000256" key="5">
    <source>
        <dbReference type="SAM" id="MobiDB-lite"/>
    </source>
</evidence>
<dbReference type="InterPro" id="IPR056739">
    <property type="entry name" value="NfeD_membrane"/>
</dbReference>
<keyword evidence="4 6" id="KW-0472">Membrane</keyword>
<reference evidence="11" key="1">
    <citation type="submission" date="2019-02" db="EMBL/GenBank/DDBJ databases">
        <title>Deep-cultivation of Planctomycetes and their phenomic and genomic characterization uncovers novel biology.</title>
        <authorList>
            <person name="Wiegand S."/>
            <person name="Jogler M."/>
            <person name="Boedeker C."/>
            <person name="Pinto D."/>
            <person name="Vollmers J."/>
            <person name="Rivas-Marin E."/>
            <person name="Kohn T."/>
            <person name="Peeters S.H."/>
            <person name="Heuer A."/>
            <person name="Rast P."/>
            <person name="Oberbeckmann S."/>
            <person name="Bunk B."/>
            <person name="Jeske O."/>
            <person name="Meyerdierks A."/>
            <person name="Storesund J.E."/>
            <person name="Kallscheuer N."/>
            <person name="Luecker S."/>
            <person name="Lage O.M."/>
            <person name="Pohl T."/>
            <person name="Merkel B.J."/>
            <person name="Hornburger P."/>
            <person name="Mueller R.-W."/>
            <person name="Bruemmer F."/>
            <person name="Labrenz M."/>
            <person name="Spormann A.M."/>
            <person name="Op den Camp H."/>
            <person name="Overmann J."/>
            <person name="Amann R."/>
            <person name="Jetten M.S.M."/>
            <person name="Mascher T."/>
            <person name="Medema M.H."/>
            <person name="Devos D.P."/>
            <person name="Kaster A.-K."/>
            <person name="Ovreas L."/>
            <person name="Rohde M."/>
            <person name="Galperin M.Y."/>
            <person name="Jogler C."/>
        </authorList>
    </citation>
    <scope>NUCLEOTIDE SEQUENCE [LARGE SCALE GENOMIC DNA]</scope>
    <source>
        <strain evidence="11">Pan97</strain>
    </source>
</reference>
<feature type="domain" description="NfeD1b N-terminal" evidence="9">
    <location>
        <begin position="42"/>
        <end position="138"/>
    </location>
</feature>
<dbReference type="CDD" id="cd07020">
    <property type="entry name" value="Clp_protease_NfeD_1"/>
    <property type="match status" value="1"/>
</dbReference>
<dbReference type="SUPFAM" id="SSF52096">
    <property type="entry name" value="ClpP/crotonase"/>
    <property type="match status" value="1"/>
</dbReference>
<comment type="subcellular location">
    <subcellularLocation>
        <location evidence="1">Membrane</location>
        <topology evidence="1">Multi-pass membrane protein</topology>
    </subcellularLocation>
</comment>
<evidence type="ECO:0000256" key="6">
    <source>
        <dbReference type="SAM" id="Phobius"/>
    </source>
</evidence>
<evidence type="ECO:0000256" key="2">
    <source>
        <dbReference type="ARBA" id="ARBA00022692"/>
    </source>
</evidence>
<evidence type="ECO:0000259" key="7">
    <source>
        <dbReference type="Pfam" id="PF01957"/>
    </source>
</evidence>
<feature type="region of interest" description="Disordered" evidence="5">
    <location>
        <begin position="138"/>
        <end position="166"/>
    </location>
</feature>
<dbReference type="Proteomes" id="UP000318626">
    <property type="component" value="Chromosome"/>
</dbReference>
<keyword evidence="2 6" id="KW-0812">Transmembrane</keyword>
<feature type="domain" description="NfeD integral membrane" evidence="8">
    <location>
        <begin position="274"/>
        <end position="392"/>
    </location>
</feature>
<name>A0A518C5Z6_9BACT</name>
<sequence length="484" mass="51026">MRSALVTLSLIALCFTEADTARAQTSANAARSVVVRVRLDNEAITPVVAHFIERALREAEEANAQCLVIELDTPGGLLDSTQRIVKDIVGSPVPVVVYVSPSTARAASAGVFITLASHVAAMAPGTRIGAAHPVEMGGLPITPPNPMPQPSEKEDEGASKTVPAASPMEEKIVNDTKAWARGLAKLRNRNAEWAERAVEKSESIIASEAAEQQVVDLIAADLASLLKQIDGREITLRAGTAHEHTVQLRTTDAEIVTVEQWWGEKLLGVISNPNVALLLMMFGVYGILHELFSPGWGVSGTLGVISLVLAFFGLSVLPINYAGLALIVVALALFAAEPFFASHGILAVGGIVCLILGGTMLVDSPTGFMRVSLSVLIPIAVATALVVGFLVSRIIQAQRSRVQTGSESMQGLAAEASDKFQAEGDHFRGRVGVRGEWWNARSAFPVAAGETVRIDECQGLTLLVSANGSPPATSNITPEESPST</sequence>
<dbReference type="OrthoDB" id="284354at2"/>
<dbReference type="Pfam" id="PF24961">
    <property type="entry name" value="NfeD_membrane"/>
    <property type="match status" value="1"/>
</dbReference>
<evidence type="ECO:0000259" key="8">
    <source>
        <dbReference type="Pfam" id="PF24961"/>
    </source>
</evidence>
<evidence type="ECO:0000313" key="11">
    <source>
        <dbReference type="Proteomes" id="UP000318626"/>
    </source>
</evidence>
<dbReference type="KEGG" id="bvo:Pan97_16490"/>
<keyword evidence="3 6" id="KW-1133">Transmembrane helix</keyword>
<dbReference type="Gene3D" id="3.90.226.10">
    <property type="entry name" value="2-enoyl-CoA Hydratase, Chain A, domain 1"/>
    <property type="match status" value="1"/>
</dbReference>
<dbReference type="RefSeq" id="WP_144971581.1">
    <property type="nucleotide sequence ID" value="NZ_CP036289.1"/>
</dbReference>
<feature type="transmembrane region" description="Helical" evidence="6">
    <location>
        <begin position="319"/>
        <end position="336"/>
    </location>
</feature>
<dbReference type="EMBL" id="CP036289">
    <property type="protein sequence ID" value="QDU74637.1"/>
    <property type="molecule type" value="Genomic_DNA"/>
</dbReference>
<dbReference type="InterPro" id="IPR029045">
    <property type="entry name" value="ClpP/crotonase-like_dom_sf"/>
</dbReference>
<dbReference type="AlphaFoldDB" id="A0A518C5Z6"/>
<organism evidence="10 11">
    <name type="scientific">Bremerella volcania</name>
    <dbReference type="NCBI Taxonomy" id="2527984"/>
    <lineage>
        <taxon>Bacteria</taxon>
        <taxon>Pseudomonadati</taxon>
        <taxon>Planctomycetota</taxon>
        <taxon>Planctomycetia</taxon>
        <taxon>Pirellulales</taxon>
        <taxon>Pirellulaceae</taxon>
        <taxon>Bremerella</taxon>
    </lineage>
</organism>
<dbReference type="PANTHER" id="PTHR33507:SF4">
    <property type="entry name" value="NODULATION COMPETITIVENESS PROTEIN NFED"/>
    <property type="match status" value="1"/>
</dbReference>
<keyword evidence="11" id="KW-1185">Reference proteome</keyword>
<proteinExistence type="predicted"/>
<evidence type="ECO:0000313" key="10">
    <source>
        <dbReference type="EMBL" id="QDU74637.1"/>
    </source>
</evidence>
<gene>
    <name evidence="10" type="ORF">Pan97_16490</name>
</gene>
<feature type="transmembrane region" description="Helical" evidence="6">
    <location>
        <begin position="368"/>
        <end position="391"/>
    </location>
</feature>
<accession>A0A518C5Z6</accession>
<dbReference type="Pfam" id="PF01957">
    <property type="entry name" value="NfeD"/>
    <property type="match status" value="1"/>
</dbReference>
<protein>
    <submittedName>
        <fullName evidence="10">Uncharacterized protein</fullName>
    </submittedName>
</protein>
<evidence type="ECO:0000256" key="4">
    <source>
        <dbReference type="ARBA" id="ARBA00023136"/>
    </source>
</evidence>